<comment type="similarity">
    <text evidence="2">Belongs to the AMY1 family.</text>
</comment>
<dbReference type="GO" id="GO:0003713">
    <property type="term" value="F:transcription coactivator activity"/>
    <property type="evidence" value="ECO:0007669"/>
    <property type="project" value="InterPro"/>
</dbReference>
<sequence>KRKKKNKKSKCSGSSHCAQVVSMMHYKTSNSRRSCRKRYCENSSIVKKITKVYRDLFEKPEKAHSKLSYLKHQLSDETPKNPDIVLLRISAASLLQKTNAIPKENKRMKIKLTEYGKPSIMKRVE</sequence>
<keyword evidence="3" id="KW-0539">Nucleus</keyword>
<dbReference type="Proteomes" id="UP000694723">
    <property type="component" value="Unplaced"/>
</dbReference>
<evidence type="ECO:0000256" key="3">
    <source>
        <dbReference type="ARBA" id="ARBA00023242"/>
    </source>
</evidence>
<evidence type="ECO:0000256" key="1">
    <source>
        <dbReference type="ARBA" id="ARBA00004123"/>
    </source>
</evidence>
<comment type="subcellular location">
    <subcellularLocation>
        <location evidence="1">Nucleus</location>
    </subcellularLocation>
</comment>
<dbReference type="PANTHER" id="PTHR13168">
    <property type="entry name" value="ASSOCIATE OF C-MYC AMY-1"/>
    <property type="match status" value="1"/>
</dbReference>
<evidence type="ECO:0000313" key="4">
    <source>
        <dbReference type="Ensembl" id="ENSSSCP00060037084.1"/>
    </source>
</evidence>
<proteinExistence type="inferred from homology"/>
<organism evidence="4 5">
    <name type="scientific">Sus scrofa</name>
    <name type="common">Pig</name>
    <dbReference type="NCBI Taxonomy" id="9823"/>
    <lineage>
        <taxon>Eukaryota</taxon>
        <taxon>Metazoa</taxon>
        <taxon>Chordata</taxon>
        <taxon>Craniata</taxon>
        <taxon>Vertebrata</taxon>
        <taxon>Euteleostomi</taxon>
        <taxon>Mammalia</taxon>
        <taxon>Eutheria</taxon>
        <taxon>Laurasiatheria</taxon>
        <taxon>Artiodactyla</taxon>
        <taxon>Suina</taxon>
        <taxon>Suidae</taxon>
        <taxon>Sus</taxon>
    </lineage>
</organism>
<evidence type="ECO:0000313" key="5">
    <source>
        <dbReference type="Proteomes" id="UP000694723"/>
    </source>
</evidence>
<dbReference type="Ensembl" id="ENSSSCT00060085738.1">
    <property type="protein sequence ID" value="ENSSSCP00060037084.1"/>
    <property type="gene ID" value="ENSSSCG00060062807.1"/>
</dbReference>
<dbReference type="Gene3D" id="6.10.250.1060">
    <property type="match status" value="1"/>
</dbReference>
<dbReference type="InterPro" id="IPR026060">
    <property type="entry name" value="AMY1"/>
</dbReference>
<dbReference type="AlphaFoldDB" id="A0A8D1WD08"/>
<dbReference type="PANTHER" id="PTHR13168:SF0">
    <property type="entry name" value="C-MYC-BINDING PROTEIN"/>
    <property type="match status" value="1"/>
</dbReference>
<accession>A0A8D1WD08</accession>
<evidence type="ECO:0000256" key="2">
    <source>
        <dbReference type="ARBA" id="ARBA00009389"/>
    </source>
</evidence>
<name>A0A8D1WD08_PIG</name>
<protein>
    <submittedName>
        <fullName evidence="4">Uncharacterized protein</fullName>
    </submittedName>
</protein>
<reference evidence="4" key="1">
    <citation type="submission" date="2025-08" db="UniProtKB">
        <authorList>
            <consortium name="Ensembl"/>
        </authorList>
    </citation>
    <scope>IDENTIFICATION</scope>
</reference>
<dbReference type="GO" id="GO:0005634">
    <property type="term" value="C:nucleus"/>
    <property type="evidence" value="ECO:0007669"/>
    <property type="project" value="UniProtKB-SubCell"/>
</dbReference>